<organism evidence="9 10">
    <name type="scientific">Paenibacillus agricola</name>
    <dbReference type="NCBI Taxonomy" id="2716264"/>
    <lineage>
        <taxon>Bacteria</taxon>
        <taxon>Bacillati</taxon>
        <taxon>Bacillota</taxon>
        <taxon>Bacilli</taxon>
        <taxon>Bacillales</taxon>
        <taxon>Paenibacillaceae</taxon>
        <taxon>Paenibacillus</taxon>
    </lineage>
</organism>
<reference evidence="9" key="1">
    <citation type="submission" date="2020-03" db="EMBL/GenBank/DDBJ databases">
        <title>Draft sequencing of Paenibacilllus sp. S3N08.</title>
        <authorList>
            <person name="Kim D.-U."/>
        </authorList>
    </citation>
    <scope>NUCLEOTIDE SEQUENCE</scope>
    <source>
        <strain evidence="9">S3N08</strain>
    </source>
</reference>
<evidence type="ECO:0000313" key="10">
    <source>
        <dbReference type="Proteomes" id="UP001165962"/>
    </source>
</evidence>
<comment type="similarity">
    <text evidence="2">Belongs to the amino acid-polyamine-organocation (APC) superfamily. Spore germination protein (SGP) (TC 2.A.3.9) family.</text>
</comment>
<keyword evidence="4" id="KW-0309">Germination</keyword>
<name>A0ABX0J5G1_9BACL</name>
<keyword evidence="10" id="KW-1185">Reference proteome</keyword>
<dbReference type="Gene3D" id="1.20.1740.10">
    <property type="entry name" value="Amino acid/polyamine transporter I"/>
    <property type="match status" value="1"/>
</dbReference>
<feature type="transmembrane region" description="Helical" evidence="8">
    <location>
        <begin position="80"/>
        <end position="100"/>
    </location>
</feature>
<evidence type="ECO:0000256" key="8">
    <source>
        <dbReference type="SAM" id="Phobius"/>
    </source>
</evidence>
<feature type="transmembrane region" description="Helical" evidence="8">
    <location>
        <begin position="325"/>
        <end position="350"/>
    </location>
</feature>
<feature type="transmembrane region" description="Helical" evidence="8">
    <location>
        <begin position="120"/>
        <end position="137"/>
    </location>
</feature>
<dbReference type="Proteomes" id="UP001165962">
    <property type="component" value="Unassembled WGS sequence"/>
</dbReference>
<feature type="transmembrane region" description="Helical" evidence="8">
    <location>
        <begin position="183"/>
        <end position="201"/>
    </location>
</feature>
<feature type="transmembrane region" description="Helical" evidence="8">
    <location>
        <begin position="39"/>
        <end position="60"/>
    </location>
</feature>
<dbReference type="NCBIfam" id="TIGR00912">
    <property type="entry name" value="2A0309"/>
    <property type="match status" value="1"/>
</dbReference>
<keyword evidence="3" id="KW-0813">Transport</keyword>
<evidence type="ECO:0000256" key="3">
    <source>
        <dbReference type="ARBA" id="ARBA00022448"/>
    </source>
</evidence>
<evidence type="ECO:0000256" key="7">
    <source>
        <dbReference type="ARBA" id="ARBA00023136"/>
    </source>
</evidence>
<feature type="transmembrane region" description="Helical" evidence="8">
    <location>
        <begin position="12"/>
        <end position="33"/>
    </location>
</feature>
<evidence type="ECO:0000256" key="1">
    <source>
        <dbReference type="ARBA" id="ARBA00004141"/>
    </source>
</evidence>
<proteinExistence type="inferred from homology"/>
<gene>
    <name evidence="9" type="ORF">G9U52_12585</name>
</gene>
<sequence length="358" mass="39513">MQTVRIGIRQFTILVILYTIGTSILIIPSGLAIAAKQDAWIAAVAGTCIGVGLAWFYGILGNMLPGLAPVQYCKVVFGKWLGGLAAIWYILFTFILTALVTRNLGDFLITEILPDTPIQFIHLLILMLVVLAVRLGPETIARTAEIFSPWVMLFGILLITLLLPKIEMQRIMPVFEMGFKGVMRGAFTLIGTPFLELFLLLSIFPSKKGNIQAFVIGCLIAGLLLLIVSSLAILVLGADLTARQIYPTFTLAKKISIGDFLQRLEVILSVMWFITIFFKITLCFYATVQGISQLLSLSDYRAITLPLGMVLLSLSIIAYPNTPYFMHFFAVVWMPYALTVGFLLPLLLIATAKLRGVK</sequence>
<feature type="transmembrane region" description="Helical" evidence="8">
    <location>
        <begin position="300"/>
        <end position="319"/>
    </location>
</feature>
<dbReference type="InterPro" id="IPR004761">
    <property type="entry name" value="Spore_GerAB"/>
</dbReference>
<keyword evidence="7 8" id="KW-0472">Membrane</keyword>
<protein>
    <submittedName>
        <fullName evidence="9">Endospore germination permease</fullName>
    </submittedName>
</protein>
<dbReference type="PANTHER" id="PTHR34975">
    <property type="entry name" value="SPORE GERMINATION PROTEIN A2"/>
    <property type="match status" value="1"/>
</dbReference>
<keyword evidence="5 8" id="KW-0812">Transmembrane</keyword>
<keyword evidence="6 8" id="KW-1133">Transmembrane helix</keyword>
<dbReference type="RefSeq" id="WP_166149971.1">
    <property type="nucleotide sequence ID" value="NZ_JAAOIW010000004.1"/>
</dbReference>
<feature type="transmembrane region" description="Helical" evidence="8">
    <location>
        <begin position="213"/>
        <end position="238"/>
    </location>
</feature>
<accession>A0ABX0J5G1</accession>
<dbReference type="EMBL" id="JAAOIW010000004">
    <property type="protein sequence ID" value="NHN30670.1"/>
    <property type="molecule type" value="Genomic_DNA"/>
</dbReference>
<evidence type="ECO:0000313" key="9">
    <source>
        <dbReference type="EMBL" id="NHN30670.1"/>
    </source>
</evidence>
<feature type="transmembrane region" description="Helical" evidence="8">
    <location>
        <begin position="144"/>
        <end position="163"/>
    </location>
</feature>
<comment type="subcellular location">
    <subcellularLocation>
        <location evidence="1">Membrane</location>
        <topology evidence="1">Multi-pass membrane protein</topology>
    </subcellularLocation>
</comment>
<dbReference type="Pfam" id="PF03845">
    <property type="entry name" value="Spore_permease"/>
    <property type="match status" value="1"/>
</dbReference>
<dbReference type="PANTHER" id="PTHR34975:SF2">
    <property type="entry name" value="SPORE GERMINATION PROTEIN A2"/>
    <property type="match status" value="1"/>
</dbReference>
<evidence type="ECO:0000256" key="2">
    <source>
        <dbReference type="ARBA" id="ARBA00007998"/>
    </source>
</evidence>
<comment type="caution">
    <text evidence="9">The sequence shown here is derived from an EMBL/GenBank/DDBJ whole genome shotgun (WGS) entry which is preliminary data.</text>
</comment>
<feature type="transmembrane region" description="Helical" evidence="8">
    <location>
        <begin position="266"/>
        <end position="288"/>
    </location>
</feature>
<evidence type="ECO:0000256" key="6">
    <source>
        <dbReference type="ARBA" id="ARBA00022989"/>
    </source>
</evidence>
<evidence type="ECO:0000256" key="4">
    <source>
        <dbReference type="ARBA" id="ARBA00022544"/>
    </source>
</evidence>
<evidence type="ECO:0000256" key="5">
    <source>
        <dbReference type="ARBA" id="ARBA00022692"/>
    </source>
</evidence>